<dbReference type="AlphaFoldDB" id="A0A409XLV8"/>
<evidence type="ECO:0000256" key="2">
    <source>
        <dbReference type="ARBA" id="ARBA00022737"/>
    </source>
</evidence>
<feature type="compositionally biased region" description="Low complexity" evidence="6">
    <location>
        <begin position="239"/>
        <end position="257"/>
    </location>
</feature>
<evidence type="ECO:0000256" key="5">
    <source>
        <dbReference type="PROSITE-ProRule" id="PRU00449"/>
    </source>
</evidence>
<dbReference type="InterPro" id="IPR035896">
    <property type="entry name" value="AN1-like_Znf"/>
</dbReference>
<keyword evidence="1" id="KW-0479">Metal-binding</keyword>
<dbReference type="Gene3D" id="4.10.1110.10">
    <property type="entry name" value="AN1-like Zinc finger"/>
    <property type="match status" value="2"/>
</dbReference>
<dbReference type="EMBL" id="NHYD01001265">
    <property type="protein sequence ID" value="PPQ91686.1"/>
    <property type="molecule type" value="Genomic_DNA"/>
</dbReference>
<dbReference type="SMART" id="SM00154">
    <property type="entry name" value="ZnF_AN1"/>
    <property type="match status" value="2"/>
</dbReference>
<accession>A0A409XLV8</accession>
<reference evidence="8 9" key="1">
    <citation type="journal article" date="2018" name="Evol. Lett.">
        <title>Horizontal gene cluster transfer increased hallucinogenic mushroom diversity.</title>
        <authorList>
            <person name="Reynolds H.T."/>
            <person name="Vijayakumar V."/>
            <person name="Gluck-Thaler E."/>
            <person name="Korotkin H.B."/>
            <person name="Matheny P.B."/>
            <person name="Slot J.C."/>
        </authorList>
    </citation>
    <scope>NUCLEOTIDE SEQUENCE [LARGE SCALE GENOMIC DNA]</scope>
    <source>
        <strain evidence="8 9">2631</strain>
    </source>
</reference>
<organism evidence="8 9">
    <name type="scientific">Psilocybe cyanescens</name>
    <dbReference type="NCBI Taxonomy" id="93625"/>
    <lineage>
        <taxon>Eukaryota</taxon>
        <taxon>Fungi</taxon>
        <taxon>Dikarya</taxon>
        <taxon>Basidiomycota</taxon>
        <taxon>Agaricomycotina</taxon>
        <taxon>Agaricomycetes</taxon>
        <taxon>Agaricomycetidae</taxon>
        <taxon>Agaricales</taxon>
        <taxon>Agaricineae</taxon>
        <taxon>Strophariaceae</taxon>
        <taxon>Psilocybe</taxon>
    </lineage>
</organism>
<gene>
    <name evidence="8" type="ORF">CVT25_012899</name>
</gene>
<dbReference type="GO" id="GO:0008270">
    <property type="term" value="F:zinc ion binding"/>
    <property type="evidence" value="ECO:0007669"/>
    <property type="project" value="UniProtKB-KW"/>
</dbReference>
<sequence>MNSSSSTQAQERDTHILDIGKQCSHSTCLLVDFLPFKCQHCKLSFCQEHFRVEDHKCPQYDDTKYIVPSCPLCNQPVYIEQGRDPNISMDLHLEKNCSVVTGRVKARTVPVCARGNCQKPLIISMQCSSCKKKFCPTHRHPDDHRCHPTVSTPANNKLNAKPNAPNPFANLNAGAKNFNTKATAAGNAAVDAVKKSINTAAIPAARNALNSVSASSSSSSTPKAPLPFSKMDRYVNVQSTFSSTRSSSTSPSGSPSSNYLDMTHGLHSINTATTASAPTNNDTTNITNETIKPSPIIDSMSFIPRPIFASA</sequence>
<feature type="region of interest" description="Disordered" evidence="6">
    <location>
        <begin position="239"/>
        <end position="263"/>
    </location>
</feature>
<keyword evidence="4" id="KW-0862">Zinc</keyword>
<feature type="region of interest" description="Disordered" evidence="6">
    <location>
        <begin position="272"/>
        <end position="291"/>
    </location>
</feature>
<name>A0A409XLV8_PSICY</name>
<dbReference type="GO" id="GO:0005737">
    <property type="term" value="C:cytoplasm"/>
    <property type="evidence" value="ECO:0007669"/>
    <property type="project" value="TreeGrafter"/>
</dbReference>
<protein>
    <recommendedName>
        <fullName evidence="7">AN1-type domain-containing protein</fullName>
    </recommendedName>
</protein>
<dbReference type="PROSITE" id="PS51039">
    <property type="entry name" value="ZF_AN1"/>
    <property type="match status" value="1"/>
</dbReference>
<dbReference type="Pfam" id="PF01428">
    <property type="entry name" value="zf-AN1"/>
    <property type="match status" value="2"/>
</dbReference>
<dbReference type="Proteomes" id="UP000283269">
    <property type="component" value="Unassembled WGS sequence"/>
</dbReference>
<keyword evidence="2" id="KW-0677">Repeat</keyword>
<keyword evidence="9" id="KW-1185">Reference proteome</keyword>
<evidence type="ECO:0000259" key="7">
    <source>
        <dbReference type="PROSITE" id="PS51039"/>
    </source>
</evidence>
<dbReference type="InterPro" id="IPR057357">
    <property type="entry name" value="Znf-C2H2_ZFAND2A/B"/>
</dbReference>
<evidence type="ECO:0000256" key="6">
    <source>
        <dbReference type="SAM" id="MobiDB-lite"/>
    </source>
</evidence>
<evidence type="ECO:0000313" key="9">
    <source>
        <dbReference type="Proteomes" id="UP000283269"/>
    </source>
</evidence>
<dbReference type="InterPro" id="IPR000058">
    <property type="entry name" value="Znf_AN1"/>
</dbReference>
<dbReference type="Pfam" id="PF25403">
    <property type="entry name" value="zf-C2H2_ZFAND2"/>
    <property type="match status" value="1"/>
</dbReference>
<dbReference type="SUPFAM" id="SSF118310">
    <property type="entry name" value="AN1-like Zinc finger"/>
    <property type="match status" value="2"/>
</dbReference>
<dbReference type="STRING" id="93625.A0A409XLV8"/>
<proteinExistence type="predicted"/>
<keyword evidence="3 5" id="KW-0863">Zinc-finger</keyword>
<dbReference type="OrthoDB" id="431929at2759"/>
<dbReference type="PANTHER" id="PTHR14677">
    <property type="entry name" value="ARSENITE INDUCUBLE RNA ASSOCIATED PROTEIN AIP-1-RELATED"/>
    <property type="match status" value="1"/>
</dbReference>
<evidence type="ECO:0000256" key="1">
    <source>
        <dbReference type="ARBA" id="ARBA00022723"/>
    </source>
</evidence>
<evidence type="ECO:0000256" key="4">
    <source>
        <dbReference type="ARBA" id="ARBA00022833"/>
    </source>
</evidence>
<evidence type="ECO:0000313" key="8">
    <source>
        <dbReference type="EMBL" id="PPQ91686.1"/>
    </source>
</evidence>
<dbReference type="InParanoid" id="A0A409XLV8"/>
<comment type="caution">
    <text evidence="8">The sequence shown here is derived from an EMBL/GenBank/DDBJ whole genome shotgun (WGS) entry which is preliminary data.</text>
</comment>
<feature type="domain" description="AN1-type" evidence="7">
    <location>
        <begin position="17"/>
        <end position="65"/>
    </location>
</feature>
<dbReference type="PANTHER" id="PTHR14677:SF40">
    <property type="entry name" value="CDC48-ASSOCIATED UBIQUITIN-LIKE_ZINC FINGER PROTEIN 1"/>
    <property type="match status" value="1"/>
</dbReference>
<evidence type="ECO:0000256" key="3">
    <source>
        <dbReference type="ARBA" id="ARBA00022771"/>
    </source>
</evidence>